<reference evidence="1 2" key="1">
    <citation type="submission" date="2018-07" db="EMBL/GenBank/DDBJ databases">
        <title>The genomes of Aspergillus section Nigri reveals drivers in fungal speciation.</title>
        <authorList>
            <consortium name="DOE Joint Genome Institute"/>
            <person name="Vesth T.C."/>
            <person name="Nybo J."/>
            <person name="Theobald S."/>
            <person name="Brandl J."/>
            <person name="Frisvad J.C."/>
            <person name="Nielsen K.F."/>
            <person name="Lyhne E.K."/>
            <person name="Kogle M.E."/>
            <person name="Kuo A."/>
            <person name="Riley R."/>
            <person name="Clum A."/>
            <person name="Nolan M."/>
            <person name="Lipzen A."/>
            <person name="Salamov A."/>
            <person name="Henrissat B."/>
            <person name="Wiebenga A."/>
            <person name="De vries R.P."/>
            <person name="Grigoriev I.V."/>
            <person name="Mortensen U.H."/>
            <person name="Andersen M.R."/>
            <person name="Baker S.E."/>
        </authorList>
    </citation>
    <scope>NUCLEOTIDE SEQUENCE [LARGE SCALE GENOMIC DNA]</scope>
    <source>
        <strain evidence="1 2">CBS 139.54b</strain>
    </source>
</reference>
<organism evidence="1 2">
    <name type="scientific">Aspergillus welwitschiae</name>
    <dbReference type="NCBI Taxonomy" id="1341132"/>
    <lineage>
        <taxon>Eukaryota</taxon>
        <taxon>Fungi</taxon>
        <taxon>Dikarya</taxon>
        <taxon>Ascomycota</taxon>
        <taxon>Pezizomycotina</taxon>
        <taxon>Eurotiomycetes</taxon>
        <taxon>Eurotiomycetidae</taxon>
        <taxon>Eurotiales</taxon>
        <taxon>Aspergillaceae</taxon>
        <taxon>Aspergillus</taxon>
        <taxon>Aspergillus subgen. Circumdati</taxon>
    </lineage>
</organism>
<dbReference type="EMBL" id="KZ852178">
    <property type="protein sequence ID" value="RDH26295.1"/>
    <property type="molecule type" value="Genomic_DNA"/>
</dbReference>
<evidence type="ECO:0000313" key="2">
    <source>
        <dbReference type="Proteomes" id="UP000253729"/>
    </source>
</evidence>
<dbReference type="RefSeq" id="XP_026619317.1">
    <property type="nucleotide sequence ID" value="XM_026775410.1"/>
</dbReference>
<accession>A0A3F3PH74</accession>
<gene>
    <name evidence="1" type="ORF">BDQ94DRAFT_28814</name>
</gene>
<dbReference type="STRING" id="1341132.A0A3F3PH74"/>
<dbReference type="Proteomes" id="UP000253729">
    <property type="component" value="Unassembled WGS sequence"/>
</dbReference>
<dbReference type="AlphaFoldDB" id="A0A3F3PH74"/>
<dbReference type="GeneID" id="38143766"/>
<proteinExistence type="predicted"/>
<evidence type="ECO:0000313" key="1">
    <source>
        <dbReference type="EMBL" id="RDH26295.1"/>
    </source>
</evidence>
<name>A0A3F3PH74_9EURO</name>
<protein>
    <submittedName>
        <fullName evidence="1">Uncharacterized protein</fullName>
    </submittedName>
</protein>
<dbReference type="Pfam" id="PF20174">
    <property type="entry name" value="DUF6540"/>
    <property type="match status" value="1"/>
</dbReference>
<keyword evidence="2" id="KW-1185">Reference proteome</keyword>
<sequence length="128" mass="14349">MTSETTIYNVYRVVFSQSRGPDHEGIALVPAQNANQGAGRFYHVQGDVGVGMDYDMRPGYRFGESKSYKSSTLQFQLPKTQLARFEEITQKCPPPYDPRVLTESSPDPPVRNCSNWVDDVLTEAKTLA</sequence>
<dbReference type="InterPro" id="IPR046670">
    <property type="entry name" value="DUF6540"/>
</dbReference>